<keyword evidence="2" id="KW-1185">Reference proteome</keyword>
<comment type="caution">
    <text evidence="1">The sequence shown here is derived from an EMBL/GenBank/DDBJ whole genome shotgun (WGS) entry which is preliminary data.</text>
</comment>
<dbReference type="Proteomes" id="UP001472677">
    <property type="component" value="Unassembled WGS sequence"/>
</dbReference>
<accession>A0ABR2EBN7</accession>
<organism evidence="1 2">
    <name type="scientific">Hibiscus sabdariffa</name>
    <name type="common">roselle</name>
    <dbReference type="NCBI Taxonomy" id="183260"/>
    <lineage>
        <taxon>Eukaryota</taxon>
        <taxon>Viridiplantae</taxon>
        <taxon>Streptophyta</taxon>
        <taxon>Embryophyta</taxon>
        <taxon>Tracheophyta</taxon>
        <taxon>Spermatophyta</taxon>
        <taxon>Magnoliopsida</taxon>
        <taxon>eudicotyledons</taxon>
        <taxon>Gunneridae</taxon>
        <taxon>Pentapetalae</taxon>
        <taxon>rosids</taxon>
        <taxon>malvids</taxon>
        <taxon>Malvales</taxon>
        <taxon>Malvaceae</taxon>
        <taxon>Malvoideae</taxon>
        <taxon>Hibiscus</taxon>
    </lineage>
</organism>
<sequence>MSFLMKTYWDWEKNVVQKNDLRSISEELVITEDAENRETSDWFDVADTTDADEVIKTKSLANVYERCNLVYAEPTSFGDATKVSE</sequence>
<proteinExistence type="predicted"/>
<evidence type="ECO:0000313" key="2">
    <source>
        <dbReference type="Proteomes" id="UP001472677"/>
    </source>
</evidence>
<gene>
    <name evidence="1" type="ORF">V6N12_003206</name>
</gene>
<dbReference type="EMBL" id="JBBPBM010000017">
    <property type="protein sequence ID" value="KAK8556812.1"/>
    <property type="molecule type" value="Genomic_DNA"/>
</dbReference>
<evidence type="ECO:0000313" key="1">
    <source>
        <dbReference type="EMBL" id="KAK8556812.1"/>
    </source>
</evidence>
<reference evidence="1 2" key="1">
    <citation type="journal article" date="2024" name="G3 (Bethesda)">
        <title>Genome assembly of Hibiscus sabdariffa L. provides insights into metabolisms of medicinal natural products.</title>
        <authorList>
            <person name="Kim T."/>
        </authorList>
    </citation>
    <scope>NUCLEOTIDE SEQUENCE [LARGE SCALE GENOMIC DNA]</scope>
    <source>
        <strain evidence="1">TK-2024</strain>
        <tissue evidence="1">Old leaves</tissue>
    </source>
</reference>
<name>A0ABR2EBN7_9ROSI</name>
<protein>
    <submittedName>
        <fullName evidence="1">Uncharacterized protein</fullName>
    </submittedName>
</protein>